<sequence>MQGGYNTGKDVSIDINGPYGPIRIPALMDFDSKPKITSTEITPLNGQTDELNVPKGWTGTFSIERKDATIDNYWAQWEADYYAGVSQPASTITETFSEPDGSVSTFRYTQVQLKLDDAGKKEGDKTIKQSMSFTARRRLKVS</sequence>
<dbReference type="Proteomes" id="UP000022611">
    <property type="component" value="Unassembled WGS sequence"/>
</dbReference>
<dbReference type="eggNOG" id="ENOG5032S1H">
    <property type="taxonomic scope" value="Bacteria"/>
</dbReference>
<comment type="caution">
    <text evidence="1">The sequence shown here is derived from an EMBL/GenBank/DDBJ whole genome shotgun (WGS) entry which is preliminary data.</text>
</comment>
<evidence type="ECO:0008006" key="3">
    <source>
        <dbReference type="Google" id="ProtNLM"/>
    </source>
</evidence>
<reference evidence="1 2" key="1">
    <citation type="journal article" date="2011" name="J. Bacteriol.">
        <title>Draft genome sequence of the polycyclic aromatic hydrocarbon-degrading, genetically engineered bioluminescent bioreporter Pseudomonas fluorescens HK44.</title>
        <authorList>
            <person name="Chauhan A."/>
            <person name="Layton A.C."/>
            <person name="Williams D.E."/>
            <person name="Smartt A.E."/>
            <person name="Ripp S."/>
            <person name="Karpinets T.V."/>
            <person name="Brown S.D."/>
            <person name="Sayler G.S."/>
        </authorList>
    </citation>
    <scope>NUCLEOTIDE SEQUENCE [LARGE SCALE GENOMIC DNA]</scope>
    <source>
        <strain evidence="1 2">HK44</strain>
    </source>
</reference>
<dbReference type="PATRIC" id="fig|1042209.11.peg.656"/>
<evidence type="ECO:0000313" key="2">
    <source>
        <dbReference type="Proteomes" id="UP000022611"/>
    </source>
</evidence>
<dbReference type="EMBL" id="AFOY02000004">
    <property type="protein sequence ID" value="EXF95801.1"/>
    <property type="molecule type" value="Genomic_DNA"/>
</dbReference>
<protein>
    <recommendedName>
        <fullName evidence="3">Phage tail protein</fullName>
    </recommendedName>
</protein>
<organism evidence="1 2">
    <name type="scientific">Pseudomonas fluorescens HK44</name>
    <dbReference type="NCBI Taxonomy" id="1042209"/>
    <lineage>
        <taxon>Bacteria</taxon>
        <taxon>Pseudomonadati</taxon>
        <taxon>Pseudomonadota</taxon>
        <taxon>Gammaproteobacteria</taxon>
        <taxon>Pseudomonadales</taxon>
        <taxon>Pseudomonadaceae</taxon>
        <taxon>Pseudomonas</taxon>
    </lineage>
</organism>
<dbReference type="OrthoDB" id="6934054at2"/>
<dbReference type="AlphaFoldDB" id="A0A010RU42"/>
<evidence type="ECO:0000313" key="1">
    <source>
        <dbReference type="EMBL" id="EXF95801.1"/>
    </source>
</evidence>
<gene>
    <name evidence="1" type="ORF">HK44_020655</name>
</gene>
<dbReference type="RefSeq" id="WP_019689947.1">
    <property type="nucleotide sequence ID" value="NZ_AFOY02000004.1"/>
</dbReference>
<name>A0A010RU42_PSEFL</name>
<proteinExistence type="predicted"/>
<dbReference type="HOGENOM" id="CLU_150588_0_0_6"/>
<dbReference type="SUPFAM" id="SSF69279">
    <property type="entry name" value="Phage tail proteins"/>
    <property type="match status" value="1"/>
</dbReference>
<accession>A0A010RU42</accession>